<proteinExistence type="predicted"/>
<reference evidence="1 2" key="1">
    <citation type="submission" date="2023-10" db="EMBL/GenBank/DDBJ databases">
        <title>Surface-active antibiotics is a multifunctional adaptation for post-fire microbes.</title>
        <authorList>
            <person name="Liu M.D."/>
            <person name="Du Y."/>
            <person name="Koupaei S.K."/>
            <person name="Kim N.R."/>
            <person name="Zhang W."/>
            <person name="Traxler M.F."/>
        </authorList>
    </citation>
    <scope>NUCLEOTIDE SEQUENCE [LARGE SCALE GENOMIC DNA]</scope>
    <source>
        <strain evidence="1 2">F3</strain>
    </source>
</reference>
<dbReference type="Proteomes" id="UP001302652">
    <property type="component" value="Chromosome 2"/>
</dbReference>
<name>A0ABZ0EJR8_9BURK</name>
<gene>
    <name evidence="1" type="ORF">RW095_11740</name>
</gene>
<accession>A0ABZ0EJR8</accession>
<evidence type="ECO:0000313" key="2">
    <source>
        <dbReference type="Proteomes" id="UP001302652"/>
    </source>
</evidence>
<dbReference type="EMBL" id="CP136512">
    <property type="protein sequence ID" value="WOD16562.1"/>
    <property type="molecule type" value="Genomic_DNA"/>
</dbReference>
<sequence length="60" mass="6921">MEKHLPEAQLHLLGMRDIINYIWAALIYGNQVYENRVIVGLLESVRESPISLAEALERFP</sequence>
<evidence type="ECO:0000313" key="1">
    <source>
        <dbReference type="EMBL" id="WOD16562.1"/>
    </source>
</evidence>
<dbReference type="RefSeq" id="WP_317019207.1">
    <property type="nucleotide sequence ID" value="NZ_CP136512.1"/>
</dbReference>
<protein>
    <recommendedName>
        <fullName evidence="3">Transposase</fullName>
    </recommendedName>
</protein>
<evidence type="ECO:0008006" key="3">
    <source>
        <dbReference type="Google" id="ProtNLM"/>
    </source>
</evidence>
<organism evidence="1 2">
    <name type="scientific">Paraburkholderia kirstenboschensis</name>
    <dbReference type="NCBI Taxonomy" id="1245436"/>
    <lineage>
        <taxon>Bacteria</taxon>
        <taxon>Pseudomonadati</taxon>
        <taxon>Pseudomonadota</taxon>
        <taxon>Betaproteobacteria</taxon>
        <taxon>Burkholderiales</taxon>
        <taxon>Burkholderiaceae</taxon>
        <taxon>Paraburkholderia</taxon>
    </lineage>
</organism>
<keyword evidence="2" id="KW-1185">Reference proteome</keyword>